<organism evidence="1 2">
    <name type="scientific">Pedobacter duraquae</name>
    <dbReference type="NCBI Taxonomy" id="425511"/>
    <lineage>
        <taxon>Bacteria</taxon>
        <taxon>Pseudomonadati</taxon>
        <taxon>Bacteroidota</taxon>
        <taxon>Sphingobacteriia</taxon>
        <taxon>Sphingobacteriales</taxon>
        <taxon>Sphingobacteriaceae</taxon>
        <taxon>Pedobacter</taxon>
    </lineage>
</organism>
<dbReference type="RefSeq" id="WP_133553681.1">
    <property type="nucleotide sequence ID" value="NZ_SNWM01000002.1"/>
</dbReference>
<proteinExistence type="predicted"/>
<dbReference type="EMBL" id="SNWM01000002">
    <property type="protein sequence ID" value="TDO22374.1"/>
    <property type="molecule type" value="Genomic_DNA"/>
</dbReference>
<gene>
    <name evidence="1" type="ORF">CLV32_1345</name>
</gene>
<keyword evidence="2" id="KW-1185">Reference proteome</keyword>
<dbReference type="OrthoDB" id="1496004at2"/>
<comment type="caution">
    <text evidence="1">The sequence shown here is derived from an EMBL/GenBank/DDBJ whole genome shotgun (WGS) entry which is preliminary data.</text>
</comment>
<dbReference type="Proteomes" id="UP000295499">
    <property type="component" value="Unassembled WGS sequence"/>
</dbReference>
<evidence type="ECO:0000313" key="1">
    <source>
        <dbReference type="EMBL" id="TDO22374.1"/>
    </source>
</evidence>
<sequence>MNTGDYFNIQNQQQRNEEDNRFRELEKHYRKALKNKEFILTPFWHLDQSEIDFTRLLNDYPKFLQKNSAYSIYHIEVEELFRIATKRLKSVFDKKKFWKARNNDKIVDILEKWESGEKLIPVIINSYGFSINIQDGNHRFSVCCYFDVMTIPIIVAEEFKTVFLLKANPDKITLV</sequence>
<reference evidence="1 2" key="1">
    <citation type="submission" date="2019-03" db="EMBL/GenBank/DDBJ databases">
        <title>Genomic Encyclopedia of Archaeal and Bacterial Type Strains, Phase II (KMG-II): from individual species to whole genera.</title>
        <authorList>
            <person name="Goeker M."/>
        </authorList>
    </citation>
    <scope>NUCLEOTIDE SEQUENCE [LARGE SCALE GENOMIC DNA]</scope>
    <source>
        <strain evidence="1 2">DSM 19034</strain>
    </source>
</reference>
<evidence type="ECO:0000313" key="2">
    <source>
        <dbReference type="Proteomes" id="UP000295499"/>
    </source>
</evidence>
<dbReference type="AlphaFoldDB" id="A0A4R6IJZ6"/>
<accession>A0A4R6IJZ6</accession>
<name>A0A4R6IJZ6_9SPHI</name>
<protein>
    <submittedName>
        <fullName evidence="1">Uncharacterized protein</fullName>
    </submittedName>
</protein>